<evidence type="ECO:0000256" key="1">
    <source>
        <dbReference type="SAM" id="MobiDB-lite"/>
    </source>
</evidence>
<keyword evidence="4" id="KW-1185">Reference proteome</keyword>
<protein>
    <submittedName>
        <fullName evidence="3">TadE/TadG family type IV pilus assembly protein</fullName>
    </submittedName>
</protein>
<feature type="transmembrane region" description="Helical" evidence="2">
    <location>
        <begin position="20"/>
        <end position="44"/>
    </location>
</feature>
<proteinExistence type="predicted"/>
<evidence type="ECO:0000256" key="2">
    <source>
        <dbReference type="SAM" id="Phobius"/>
    </source>
</evidence>
<organism evidence="3 4">
    <name type="scientific">Paenibacillus solisilvae</name>
    <dbReference type="NCBI Taxonomy" id="2486751"/>
    <lineage>
        <taxon>Bacteria</taxon>
        <taxon>Bacillati</taxon>
        <taxon>Bacillota</taxon>
        <taxon>Bacilli</taxon>
        <taxon>Bacillales</taxon>
        <taxon>Paenibacillaceae</taxon>
        <taxon>Paenibacillus</taxon>
    </lineage>
</organism>
<evidence type="ECO:0000313" key="4">
    <source>
        <dbReference type="Proteomes" id="UP001596047"/>
    </source>
</evidence>
<name>A0ABW0VS81_9BACL</name>
<dbReference type="EMBL" id="JBHSOW010000015">
    <property type="protein sequence ID" value="MFC5648323.1"/>
    <property type="molecule type" value="Genomic_DNA"/>
</dbReference>
<keyword evidence="2" id="KW-0472">Membrane</keyword>
<feature type="region of interest" description="Disordered" evidence="1">
    <location>
        <begin position="117"/>
        <end position="144"/>
    </location>
</feature>
<dbReference type="RefSeq" id="WP_379186772.1">
    <property type="nucleotide sequence ID" value="NZ_JBHSOW010000015.1"/>
</dbReference>
<feature type="compositionally biased region" description="Polar residues" evidence="1">
    <location>
        <begin position="131"/>
        <end position="144"/>
    </location>
</feature>
<gene>
    <name evidence="3" type="ORF">ACFPYJ_04155</name>
</gene>
<dbReference type="Proteomes" id="UP001596047">
    <property type="component" value="Unassembled WGS sequence"/>
</dbReference>
<reference evidence="4" key="1">
    <citation type="journal article" date="2019" name="Int. J. Syst. Evol. Microbiol.">
        <title>The Global Catalogue of Microorganisms (GCM) 10K type strain sequencing project: providing services to taxonomists for standard genome sequencing and annotation.</title>
        <authorList>
            <consortium name="The Broad Institute Genomics Platform"/>
            <consortium name="The Broad Institute Genome Sequencing Center for Infectious Disease"/>
            <person name="Wu L."/>
            <person name="Ma J."/>
        </authorList>
    </citation>
    <scope>NUCLEOTIDE SEQUENCE [LARGE SCALE GENOMIC DNA]</scope>
    <source>
        <strain evidence="4">CGMCC 1.3240</strain>
    </source>
</reference>
<comment type="caution">
    <text evidence="3">The sequence shown here is derived from an EMBL/GenBank/DDBJ whole genome shotgun (WGS) entry which is preliminary data.</text>
</comment>
<evidence type="ECO:0000313" key="3">
    <source>
        <dbReference type="EMBL" id="MFC5648323.1"/>
    </source>
</evidence>
<keyword evidence="2" id="KW-0812">Transmembrane</keyword>
<keyword evidence="2" id="KW-1133">Transmembrane helix</keyword>
<sequence length="255" mass="27921">MKSLIKRLVRLWPRGDEGSFTVESSIVFPAIFFALLAVIIFSMYTYQKVVLYHSASLSAERAAFRWDNSKREVLSGIGITGQYDGLYWRMSGNGALQSLFGWGSSTDHKGGTVVQIGGGSSQGEITRRQDIQASGDATSSNNAEASLPAAKMNRIIQRIPEPFEGQMSYEYGLLEKTIVVKLLQPVSIGPLEAMLGASDPKAVGHVVVVDPVEGIRNVDLVRYYTAKFGQSADGKAKQQQASEVLSKRRTLEVKR</sequence>
<accession>A0ABW0VS81</accession>